<name>A0A4R8DFS6_9BACT</name>
<protein>
    <submittedName>
        <fullName evidence="1">Uncharacterized protein</fullName>
    </submittedName>
</protein>
<dbReference type="Proteomes" id="UP000294498">
    <property type="component" value="Unassembled WGS sequence"/>
</dbReference>
<keyword evidence="2" id="KW-1185">Reference proteome</keyword>
<dbReference type="AlphaFoldDB" id="A0A4R8DFS6"/>
<comment type="caution">
    <text evidence="1">The sequence shown here is derived from an EMBL/GenBank/DDBJ whole genome shotgun (WGS) entry which is preliminary data.</text>
</comment>
<evidence type="ECO:0000313" key="2">
    <source>
        <dbReference type="Proteomes" id="UP000294498"/>
    </source>
</evidence>
<evidence type="ECO:0000313" key="1">
    <source>
        <dbReference type="EMBL" id="TDW96463.1"/>
    </source>
</evidence>
<sequence>MASKALVSVAYLLFFSVQICFRYTAPSVDLDEYASVIKTSGHTGPQVQTIVTGIAQHGKRHILNKRFQPGDAAAVSSLEFHLEPVTYPVLEVFIPAVDPIVSRDRAAALLRGPPVRVC</sequence>
<accession>A0A4R8DFS6</accession>
<proteinExistence type="predicted"/>
<dbReference type="EMBL" id="SODV01000002">
    <property type="protein sequence ID" value="TDW96463.1"/>
    <property type="molecule type" value="Genomic_DNA"/>
</dbReference>
<reference evidence="1 2" key="1">
    <citation type="submission" date="2019-03" db="EMBL/GenBank/DDBJ databases">
        <title>Genomic Encyclopedia of Type Strains, Phase IV (KMG-IV): sequencing the most valuable type-strain genomes for metagenomic binning, comparative biology and taxonomic classification.</title>
        <authorList>
            <person name="Goeker M."/>
        </authorList>
    </citation>
    <scope>NUCLEOTIDE SEQUENCE [LARGE SCALE GENOMIC DNA]</scope>
    <source>
        <strain evidence="1 2">DSM 100059</strain>
    </source>
</reference>
<dbReference type="RefSeq" id="WP_133996943.1">
    <property type="nucleotide sequence ID" value="NZ_SODV01000002.1"/>
</dbReference>
<gene>
    <name evidence="1" type="ORF">EDB95_4294</name>
</gene>
<organism evidence="1 2">
    <name type="scientific">Dinghuibacter silviterrae</name>
    <dbReference type="NCBI Taxonomy" id="1539049"/>
    <lineage>
        <taxon>Bacteria</taxon>
        <taxon>Pseudomonadati</taxon>
        <taxon>Bacteroidota</taxon>
        <taxon>Chitinophagia</taxon>
        <taxon>Chitinophagales</taxon>
        <taxon>Chitinophagaceae</taxon>
        <taxon>Dinghuibacter</taxon>
    </lineage>
</organism>